<evidence type="ECO:0000256" key="2">
    <source>
        <dbReference type="ARBA" id="ARBA00002714"/>
    </source>
</evidence>
<dbReference type="InterPro" id="IPR036565">
    <property type="entry name" value="Mur-like_cat_sf"/>
</dbReference>
<dbReference type="EMBL" id="LT608328">
    <property type="protein sequence ID" value="SCM58440.1"/>
    <property type="molecule type" value="Genomic_DNA"/>
</dbReference>
<dbReference type="InterPro" id="IPR004101">
    <property type="entry name" value="Mur_ligase_C"/>
</dbReference>
<name>A0A1G4G7W9_9BACT</name>
<dbReference type="Gene3D" id="3.40.1190.10">
    <property type="entry name" value="Mur-like, catalytic domain"/>
    <property type="match status" value="1"/>
</dbReference>
<evidence type="ECO:0000256" key="20">
    <source>
        <dbReference type="ARBA" id="ARBA00049035"/>
    </source>
</evidence>
<evidence type="ECO:0000256" key="22">
    <source>
        <dbReference type="PIRNR" id="PIRNR001563"/>
    </source>
</evidence>
<dbReference type="Pfam" id="PF08245">
    <property type="entry name" value="Mur_ligase_M"/>
    <property type="match status" value="1"/>
</dbReference>
<comment type="pathway">
    <text evidence="3">Cofactor biosynthesis; tetrahydrofolate biosynthesis; 7,8-dihydrofolate from 2-amino-4-hydroxy-6-hydroxymethyl-7,8-dihydropteridine diphosphate and 4-aminobenzoate: step 2/2.</text>
</comment>
<evidence type="ECO:0000256" key="1">
    <source>
        <dbReference type="ARBA" id="ARBA00001946"/>
    </source>
</evidence>
<keyword evidence="11 22" id="KW-0547">Nucleotide-binding</keyword>
<dbReference type="SUPFAM" id="SSF53244">
    <property type="entry name" value="MurD-like peptide ligases, peptide-binding domain"/>
    <property type="match status" value="1"/>
</dbReference>
<keyword evidence="14" id="KW-0289">Folate biosynthesis</keyword>
<evidence type="ECO:0000256" key="8">
    <source>
        <dbReference type="ARBA" id="ARBA00019357"/>
    </source>
</evidence>
<evidence type="ECO:0000256" key="19">
    <source>
        <dbReference type="ARBA" id="ARBA00047808"/>
    </source>
</evidence>
<dbReference type="PIRSF" id="PIRSF001563">
    <property type="entry name" value="Folylpolyglu_synth"/>
    <property type="match status" value="1"/>
</dbReference>
<comment type="catalytic activity">
    <reaction evidence="20">
        <text>(6R)-5,10-methylenetetrahydrofolyl-(gamma-L-Glu)(n) + L-glutamate + ATP = (6R)-5,10-methylenetetrahydrofolyl-(gamma-L-Glu)(n+1) + ADP + phosphate + H(+)</text>
        <dbReference type="Rhea" id="RHEA:51912"/>
        <dbReference type="Rhea" id="RHEA-COMP:13257"/>
        <dbReference type="Rhea" id="RHEA-COMP:13258"/>
        <dbReference type="ChEBI" id="CHEBI:15378"/>
        <dbReference type="ChEBI" id="CHEBI:29985"/>
        <dbReference type="ChEBI" id="CHEBI:30616"/>
        <dbReference type="ChEBI" id="CHEBI:43474"/>
        <dbReference type="ChEBI" id="CHEBI:136572"/>
        <dbReference type="ChEBI" id="CHEBI:456216"/>
        <dbReference type="EC" id="6.3.2.17"/>
    </reaction>
</comment>
<protein>
    <recommendedName>
        <fullName evidence="8">Dihydrofolate synthase/folylpolyglutamate synthase</fullName>
        <ecNumber evidence="6">6.3.2.12</ecNumber>
        <ecNumber evidence="7">6.3.2.17</ecNumber>
    </recommendedName>
    <alternativeName>
        <fullName evidence="17">Folylpoly-gamma-glutamate synthetase-dihydrofolate synthetase</fullName>
    </alternativeName>
    <alternativeName>
        <fullName evidence="15">Folylpolyglutamate synthetase</fullName>
    </alternativeName>
    <alternativeName>
        <fullName evidence="16">Tetrahydrofolylpolyglutamate synthase</fullName>
    </alternativeName>
</protein>
<dbReference type="KEGG" id="pmuc:ING2E5A_1810"/>
<keyword evidence="13" id="KW-0460">Magnesium</keyword>
<evidence type="ECO:0000259" key="23">
    <source>
        <dbReference type="Pfam" id="PF02875"/>
    </source>
</evidence>
<evidence type="ECO:0000256" key="21">
    <source>
        <dbReference type="ARBA" id="ARBA00049161"/>
    </source>
</evidence>
<evidence type="ECO:0000256" key="18">
    <source>
        <dbReference type="ARBA" id="ARBA00047493"/>
    </source>
</evidence>
<sequence>MMSYPETLEYLYAQMPEYQRIGHLAYKPGLENSHRLDTLFNHPHQRYRTIHVGGTNGKGSTSHLLAAILGESGYKVGLYTSPHLVDFRERIRVNGEMVPEGYVIDFVEKYRDRVEPIMPSFFELTMEMAFLYFAEQQVDVAVVEVGLGGRLDSTNIISPDLCVITNIGFDHMQYLGNTLPEIAAEKAGIIKPGVAVVIGEAEDEAVREVFDTKARSVGAPILFAERELSGFSADWNNDQWRIDTCEYPNLTYQLGGFAQEKNARTVLTAVSELKRQGYRIPEEAVYGGFAHVKELTGLRGRWELLQTRPRIICDTGHNAHGIRYIVSQLQQENYHRLHMVFGMVNDKDITPVLAMLPRQANYYFTRASVERALDGETLAQQAAAFGLQGDCYGGVASAIEAAKENADEDDLIFIGGSSFIVADALPLFR</sequence>
<evidence type="ECO:0000256" key="12">
    <source>
        <dbReference type="ARBA" id="ARBA00022840"/>
    </source>
</evidence>
<proteinExistence type="inferred from homology"/>
<organism evidence="25 26">
    <name type="scientific">Petrimonas mucosa</name>
    <dbReference type="NCBI Taxonomy" id="1642646"/>
    <lineage>
        <taxon>Bacteria</taxon>
        <taxon>Pseudomonadati</taxon>
        <taxon>Bacteroidota</taxon>
        <taxon>Bacteroidia</taxon>
        <taxon>Bacteroidales</taxon>
        <taxon>Dysgonomonadaceae</taxon>
        <taxon>Petrimonas</taxon>
    </lineage>
</organism>
<dbReference type="STRING" id="1642646.ING2E5A_1810"/>
<dbReference type="PANTHER" id="PTHR11136">
    <property type="entry name" value="FOLYLPOLYGLUTAMATE SYNTHASE-RELATED"/>
    <property type="match status" value="1"/>
</dbReference>
<dbReference type="EC" id="6.3.2.17" evidence="7"/>
<comment type="catalytic activity">
    <reaction evidence="19">
        <text>10-formyltetrahydrofolyl-(gamma-L-Glu)(n) + L-glutamate + ATP = 10-formyltetrahydrofolyl-(gamma-L-Glu)(n+1) + ADP + phosphate + H(+)</text>
        <dbReference type="Rhea" id="RHEA:51904"/>
        <dbReference type="Rhea" id="RHEA-COMP:13088"/>
        <dbReference type="Rhea" id="RHEA-COMP:14300"/>
        <dbReference type="ChEBI" id="CHEBI:15378"/>
        <dbReference type="ChEBI" id="CHEBI:29985"/>
        <dbReference type="ChEBI" id="CHEBI:30616"/>
        <dbReference type="ChEBI" id="CHEBI:43474"/>
        <dbReference type="ChEBI" id="CHEBI:134413"/>
        <dbReference type="ChEBI" id="CHEBI:456216"/>
        <dbReference type="EC" id="6.3.2.17"/>
    </reaction>
</comment>
<dbReference type="AlphaFoldDB" id="A0A1G4G7W9"/>
<dbReference type="GO" id="GO:0004326">
    <property type="term" value="F:tetrahydrofolylpolyglutamate synthase activity"/>
    <property type="evidence" value="ECO:0007669"/>
    <property type="project" value="UniProtKB-EC"/>
</dbReference>
<feature type="domain" description="Mur ligase central" evidence="24">
    <location>
        <begin position="52"/>
        <end position="210"/>
    </location>
</feature>
<dbReference type="InterPro" id="IPR001645">
    <property type="entry name" value="Folylpolyglutamate_synth"/>
</dbReference>
<dbReference type="GO" id="GO:0046656">
    <property type="term" value="P:folic acid biosynthetic process"/>
    <property type="evidence" value="ECO:0007669"/>
    <property type="project" value="UniProtKB-KW"/>
</dbReference>
<dbReference type="PROSITE" id="PS01012">
    <property type="entry name" value="FOLYLPOLYGLU_SYNT_2"/>
    <property type="match status" value="1"/>
</dbReference>
<dbReference type="Gene3D" id="3.90.190.20">
    <property type="entry name" value="Mur ligase, C-terminal domain"/>
    <property type="match status" value="1"/>
</dbReference>
<evidence type="ECO:0000256" key="5">
    <source>
        <dbReference type="ARBA" id="ARBA00008276"/>
    </source>
</evidence>
<comment type="cofactor">
    <cofactor evidence="1">
        <name>Mg(2+)</name>
        <dbReference type="ChEBI" id="CHEBI:18420"/>
    </cofactor>
</comment>
<reference evidence="25 26" key="1">
    <citation type="submission" date="2016-08" db="EMBL/GenBank/DDBJ databases">
        <authorList>
            <person name="Seilhamer J.J."/>
        </authorList>
    </citation>
    <scope>NUCLEOTIDE SEQUENCE [LARGE SCALE GENOMIC DNA]</scope>
    <source>
        <strain evidence="25">ING2-E5A</strain>
    </source>
</reference>
<evidence type="ECO:0000256" key="10">
    <source>
        <dbReference type="ARBA" id="ARBA00022723"/>
    </source>
</evidence>
<dbReference type="SUPFAM" id="SSF53623">
    <property type="entry name" value="MurD-like peptide ligases, catalytic domain"/>
    <property type="match status" value="1"/>
</dbReference>
<evidence type="ECO:0000256" key="11">
    <source>
        <dbReference type="ARBA" id="ARBA00022741"/>
    </source>
</evidence>
<comment type="pathway">
    <text evidence="4">Cofactor biosynthesis; tetrahydrofolylpolyglutamate biosynthesis.</text>
</comment>
<dbReference type="Proteomes" id="UP000178485">
    <property type="component" value="Chromosome i"/>
</dbReference>
<evidence type="ECO:0000256" key="9">
    <source>
        <dbReference type="ARBA" id="ARBA00022598"/>
    </source>
</evidence>
<comment type="function">
    <text evidence="2">Functions in two distinct reactions of the de novo folate biosynthetic pathway. Catalyzes the addition of a glutamate residue to dihydropteroate (7,8-dihydropteroate or H2Pte) to form dihydrofolate (7,8-dihydrofolate monoglutamate or H2Pte-Glu). Also catalyzes successive additions of L-glutamate to tetrahydrofolate or 10-formyltetrahydrofolate or 5,10-methylenetetrahydrofolate, leading to folylpolyglutamate derivatives.</text>
</comment>
<keyword evidence="10" id="KW-0479">Metal-binding</keyword>
<keyword evidence="12 22" id="KW-0067">ATP-binding</keyword>
<evidence type="ECO:0000256" key="15">
    <source>
        <dbReference type="ARBA" id="ARBA00030048"/>
    </source>
</evidence>
<comment type="catalytic activity">
    <reaction evidence="18">
        <text>(6S)-5,6,7,8-tetrahydrofolyl-(gamma-L-Glu)(n) + L-glutamate + ATP = (6S)-5,6,7,8-tetrahydrofolyl-(gamma-L-Glu)(n+1) + ADP + phosphate + H(+)</text>
        <dbReference type="Rhea" id="RHEA:10580"/>
        <dbReference type="Rhea" id="RHEA-COMP:14738"/>
        <dbReference type="Rhea" id="RHEA-COMP:14740"/>
        <dbReference type="ChEBI" id="CHEBI:15378"/>
        <dbReference type="ChEBI" id="CHEBI:29985"/>
        <dbReference type="ChEBI" id="CHEBI:30616"/>
        <dbReference type="ChEBI" id="CHEBI:43474"/>
        <dbReference type="ChEBI" id="CHEBI:141005"/>
        <dbReference type="ChEBI" id="CHEBI:456216"/>
        <dbReference type="EC" id="6.3.2.17"/>
    </reaction>
</comment>
<comment type="similarity">
    <text evidence="5 22">Belongs to the folylpolyglutamate synthase family.</text>
</comment>
<feature type="domain" description="Mur ligase C-terminal" evidence="23">
    <location>
        <begin position="300"/>
        <end position="417"/>
    </location>
</feature>
<dbReference type="GO" id="GO:0005737">
    <property type="term" value="C:cytoplasm"/>
    <property type="evidence" value="ECO:0007669"/>
    <property type="project" value="TreeGrafter"/>
</dbReference>
<dbReference type="FunFam" id="3.40.1190.10:FF:000011">
    <property type="entry name" value="Folylpolyglutamate synthase/dihydrofolate synthase"/>
    <property type="match status" value="1"/>
</dbReference>
<gene>
    <name evidence="25" type="primary">folC</name>
    <name evidence="25" type="ORF">ING2E5A_1810</name>
</gene>
<dbReference type="PANTHER" id="PTHR11136:SF0">
    <property type="entry name" value="DIHYDROFOLATE SYNTHETASE-RELATED"/>
    <property type="match status" value="1"/>
</dbReference>
<keyword evidence="9 22" id="KW-0436">Ligase</keyword>
<accession>A0A1G4G7W9</accession>
<evidence type="ECO:0000256" key="7">
    <source>
        <dbReference type="ARBA" id="ARBA00013025"/>
    </source>
</evidence>
<evidence type="ECO:0000256" key="3">
    <source>
        <dbReference type="ARBA" id="ARBA00004799"/>
    </source>
</evidence>
<evidence type="ECO:0000256" key="14">
    <source>
        <dbReference type="ARBA" id="ARBA00022909"/>
    </source>
</evidence>
<dbReference type="GO" id="GO:0046872">
    <property type="term" value="F:metal ion binding"/>
    <property type="evidence" value="ECO:0007669"/>
    <property type="project" value="UniProtKB-KW"/>
</dbReference>
<dbReference type="EC" id="6.3.2.12" evidence="6"/>
<dbReference type="InterPro" id="IPR018109">
    <property type="entry name" value="Folylpolyglutamate_synth_CS"/>
</dbReference>
<dbReference type="NCBIfam" id="TIGR01499">
    <property type="entry name" value="folC"/>
    <property type="match status" value="1"/>
</dbReference>
<dbReference type="GO" id="GO:0008841">
    <property type="term" value="F:dihydrofolate synthase activity"/>
    <property type="evidence" value="ECO:0007669"/>
    <property type="project" value="UniProtKB-EC"/>
</dbReference>
<comment type="catalytic activity">
    <reaction evidence="21">
        <text>7,8-dihydropteroate + L-glutamate + ATP = 7,8-dihydrofolate + ADP + phosphate + H(+)</text>
        <dbReference type="Rhea" id="RHEA:23584"/>
        <dbReference type="ChEBI" id="CHEBI:15378"/>
        <dbReference type="ChEBI" id="CHEBI:17839"/>
        <dbReference type="ChEBI" id="CHEBI:29985"/>
        <dbReference type="ChEBI" id="CHEBI:30616"/>
        <dbReference type="ChEBI" id="CHEBI:43474"/>
        <dbReference type="ChEBI" id="CHEBI:57451"/>
        <dbReference type="ChEBI" id="CHEBI:456216"/>
        <dbReference type="EC" id="6.3.2.12"/>
    </reaction>
</comment>
<evidence type="ECO:0000256" key="4">
    <source>
        <dbReference type="ARBA" id="ARBA00005150"/>
    </source>
</evidence>
<dbReference type="InterPro" id="IPR013221">
    <property type="entry name" value="Mur_ligase_cen"/>
</dbReference>
<dbReference type="GO" id="GO:0005524">
    <property type="term" value="F:ATP binding"/>
    <property type="evidence" value="ECO:0007669"/>
    <property type="project" value="UniProtKB-KW"/>
</dbReference>
<keyword evidence="26" id="KW-1185">Reference proteome</keyword>
<dbReference type="Pfam" id="PF02875">
    <property type="entry name" value="Mur_ligase_C"/>
    <property type="match status" value="1"/>
</dbReference>
<dbReference type="InterPro" id="IPR036615">
    <property type="entry name" value="Mur_ligase_C_dom_sf"/>
</dbReference>
<evidence type="ECO:0000256" key="17">
    <source>
        <dbReference type="ARBA" id="ARBA00032510"/>
    </source>
</evidence>
<evidence type="ECO:0000256" key="16">
    <source>
        <dbReference type="ARBA" id="ARBA00030592"/>
    </source>
</evidence>
<evidence type="ECO:0000256" key="6">
    <source>
        <dbReference type="ARBA" id="ARBA00013023"/>
    </source>
</evidence>
<evidence type="ECO:0000313" key="26">
    <source>
        <dbReference type="Proteomes" id="UP000178485"/>
    </source>
</evidence>
<evidence type="ECO:0000313" key="25">
    <source>
        <dbReference type="EMBL" id="SCM58440.1"/>
    </source>
</evidence>
<evidence type="ECO:0000259" key="24">
    <source>
        <dbReference type="Pfam" id="PF08245"/>
    </source>
</evidence>
<evidence type="ECO:0000256" key="13">
    <source>
        <dbReference type="ARBA" id="ARBA00022842"/>
    </source>
</evidence>